<dbReference type="GO" id="GO:0008168">
    <property type="term" value="F:methyltransferase activity"/>
    <property type="evidence" value="ECO:0007669"/>
    <property type="project" value="UniProtKB-KW"/>
</dbReference>
<dbReference type="GO" id="GO:0032259">
    <property type="term" value="P:methylation"/>
    <property type="evidence" value="ECO:0007669"/>
    <property type="project" value="UniProtKB-KW"/>
</dbReference>
<proteinExistence type="predicted"/>
<sequence>MTRVSFPNGAGRLKPRYRCGTPHESRSGMPKPWHTDFLLLRGLSRLMNEEMSPRLREGQCLVDMGCGEMPYRNLVVGRGAKYIGADLGDSCDATISPTGRVALPDDSADAVLSVQVLEHVFDLGAYCREIHRVLKSDGTLFLSTHGNWLYHPHPEDHRRWTRTGLVGDLSAHGFRVEDVRAVLGPLATTTILRLTGYAYVLRRVPGVGAALAGVLSMIMNVRAIVEDAITPAQMRMDNACIYWVRARPA</sequence>
<dbReference type="KEGG" id="sufl:FIL70_13305"/>
<dbReference type="Gene3D" id="3.40.50.150">
    <property type="entry name" value="Vaccinia Virus protein VP39"/>
    <property type="match status" value="1"/>
</dbReference>
<feature type="region of interest" description="Disordered" evidence="1">
    <location>
        <begin position="1"/>
        <end position="28"/>
    </location>
</feature>
<dbReference type="SUPFAM" id="SSF53335">
    <property type="entry name" value="S-adenosyl-L-methionine-dependent methyltransferases"/>
    <property type="match status" value="1"/>
</dbReference>
<dbReference type="InterPro" id="IPR029063">
    <property type="entry name" value="SAM-dependent_MTases_sf"/>
</dbReference>
<organism evidence="2 3">
    <name type="scientific">Sphingobium fuliginis ATCC 27551</name>
    <dbReference type="NCBI Taxonomy" id="1208342"/>
    <lineage>
        <taxon>Bacteria</taxon>
        <taxon>Pseudomonadati</taxon>
        <taxon>Pseudomonadota</taxon>
        <taxon>Alphaproteobacteria</taxon>
        <taxon>Sphingomonadales</taxon>
        <taxon>Sphingomonadaceae</taxon>
        <taxon>Sphingobium</taxon>
    </lineage>
</organism>
<keyword evidence="2" id="KW-0489">Methyltransferase</keyword>
<dbReference type="Pfam" id="PF13489">
    <property type="entry name" value="Methyltransf_23"/>
    <property type="match status" value="1"/>
</dbReference>
<keyword evidence="2" id="KW-0808">Transferase</keyword>
<name>A0A5B8CFZ9_SPHSA</name>
<evidence type="ECO:0000313" key="2">
    <source>
        <dbReference type="EMBL" id="QDC38059.1"/>
    </source>
</evidence>
<dbReference type="AlphaFoldDB" id="A0A5B8CFZ9"/>
<protein>
    <submittedName>
        <fullName evidence="2">Class I SAM-dependent methyltransferase</fullName>
    </submittedName>
</protein>
<gene>
    <name evidence="2" type="ORF">FIL70_13305</name>
</gene>
<evidence type="ECO:0000256" key="1">
    <source>
        <dbReference type="SAM" id="MobiDB-lite"/>
    </source>
</evidence>
<dbReference type="EMBL" id="CP041016">
    <property type="protein sequence ID" value="QDC38059.1"/>
    <property type="molecule type" value="Genomic_DNA"/>
</dbReference>
<accession>A0A5B8CFZ9</accession>
<reference evidence="2 3" key="1">
    <citation type="submission" date="2019-06" db="EMBL/GenBank/DDBJ databases">
        <title>Genome organization and adaptive potential of archetypical organophosphate degarding Sphingobium fuliginis ATCC 27551.</title>
        <authorList>
            <person name="Sarwar A."/>
            <person name="Parthasarathy S."/>
            <person name="Singh C."/>
            <person name="Siddavattam D."/>
        </authorList>
    </citation>
    <scope>NUCLEOTIDE SEQUENCE [LARGE SCALE GENOMIC DNA]</scope>
    <source>
        <strain evidence="2 3">ATCC 27551</strain>
    </source>
</reference>
<evidence type="ECO:0000313" key="3">
    <source>
        <dbReference type="Proteomes" id="UP000311469"/>
    </source>
</evidence>
<dbReference type="Proteomes" id="UP000311469">
    <property type="component" value="Chromosome cSF1"/>
</dbReference>